<evidence type="ECO:0000313" key="4">
    <source>
        <dbReference type="Proteomes" id="UP000298030"/>
    </source>
</evidence>
<dbReference type="CDD" id="cd07735">
    <property type="entry name" value="class_II_PDE_MBL-fold"/>
    <property type="match status" value="1"/>
</dbReference>
<dbReference type="AlphaFoldDB" id="A0A4Y7TPB9"/>
<dbReference type="PANTHER" id="PTHR28283:SF1">
    <property type="entry name" value="3',5'-CYCLIC-NUCLEOTIDE PHOSPHODIESTERASE 1"/>
    <property type="match status" value="1"/>
</dbReference>
<comment type="similarity">
    <text evidence="1">Belongs to the cyclic nucleotide phosphodiesterase class-II family.</text>
</comment>
<evidence type="ECO:0000256" key="1">
    <source>
        <dbReference type="PIRNR" id="PIRNR000962"/>
    </source>
</evidence>
<dbReference type="Proteomes" id="UP000298030">
    <property type="component" value="Unassembled WGS sequence"/>
</dbReference>
<dbReference type="GO" id="GO:0006198">
    <property type="term" value="P:cAMP catabolic process"/>
    <property type="evidence" value="ECO:0007669"/>
    <property type="project" value="UniProtKB-UniRule"/>
</dbReference>
<dbReference type="SUPFAM" id="SSF56281">
    <property type="entry name" value="Metallo-hydrolase/oxidoreductase"/>
    <property type="match status" value="1"/>
</dbReference>
<evidence type="ECO:0000256" key="2">
    <source>
        <dbReference type="SAM" id="MobiDB-lite"/>
    </source>
</evidence>
<name>A0A4Y7TPB9_COPMI</name>
<keyword evidence="1" id="KW-0114">cAMP</keyword>
<dbReference type="InterPro" id="IPR000396">
    <property type="entry name" value="Pdiesterase2"/>
</dbReference>
<dbReference type="PANTHER" id="PTHR28283">
    <property type="entry name" value="3',5'-CYCLIC-NUCLEOTIDE PHOSPHODIESTERASE 1"/>
    <property type="match status" value="1"/>
</dbReference>
<dbReference type="Gene3D" id="3.60.15.10">
    <property type="entry name" value="Ribonuclease Z/Hydroxyacylglutathione hydrolase-like"/>
    <property type="match status" value="1"/>
</dbReference>
<sequence length="422" mass="46540">MPWSRKQDAQQGRPSLFKRLASRCHGLLDIVVVSGLWGFKMNTAHQASSEANSAIISEHRQEPTPPPPSPPMTAFDLVVVGAGGGPDETNLSAYLVKPHPARWEDGVLALEAGSGQGALRGILERKPGLFESPDDDEGRTLSATDVYNAIRCFLITHAHLDHINGLVVSAGSLTGPRRRIYAVEQTLKDIASVFNDRIWPNLASWKEEDDEYKLLYSTLKPDSSYSPILPDISVQTFPLSHGANDHGPYESSAYFVRHDLSGTEFLFFGDVEPDSLAAKPQSINVWRATAPKIPDTLRTVFIECSYPSGRPDNQLFGHLTPEHLLDELVALATEVRKSRPLSHASDAPTRHTRKRQRRLPGPTDIRGALSGLTVYITHCKDAPTQDGRPTREVILEQVRSLVEAKELGCEVLAVQQGMYIHI</sequence>
<reference evidence="3 4" key="1">
    <citation type="journal article" date="2019" name="Nat. Ecol. Evol.">
        <title>Megaphylogeny resolves global patterns of mushroom evolution.</title>
        <authorList>
            <person name="Varga T."/>
            <person name="Krizsan K."/>
            <person name="Foldi C."/>
            <person name="Dima B."/>
            <person name="Sanchez-Garcia M."/>
            <person name="Sanchez-Ramirez S."/>
            <person name="Szollosi G.J."/>
            <person name="Szarkandi J.G."/>
            <person name="Papp V."/>
            <person name="Albert L."/>
            <person name="Andreopoulos W."/>
            <person name="Angelini C."/>
            <person name="Antonin V."/>
            <person name="Barry K.W."/>
            <person name="Bougher N.L."/>
            <person name="Buchanan P."/>
            <person name="Buyck B."/>
            <person name="Bense V."/>
            <person name="Catcheside P."/>
            <person name="Chovatia M."/>
            <person name="Cooper J."/>
            <person name="Damon W."/>
            <person name="Desjardin D."/>
            <person name="Finy P."/>
            <person name="Geml J."/>
            <person name="Haridas S."/>
            <person name="Hughes K."/>
            <person name="Justo A."/>
            <person name="Karasinski D."/>
            <person name="Kautmanova I."/>
            <person name="Kiss B."/>
            <person name="Kocsube S."/>
            <person name="Kotiranta H."/>
            <person name="LaButti K.M."/>
            <person name="Lechner B.E."/>
            <person name="Liimatainen K."/>
            <person name="Lipzen A."/>
            <person name="Lukacs Z."/>
            <person name="Mihaltcheva S."/>
            <person name="Morgado L.N."/>
            <person name="Niskanen T."/>
            <person name="Noordeloos M.E."/>
            <person name="Ohm R.A."/>
            <person name="Ortiz-Santana B."/>
            <person name="Ovrebo C."/>
            <person name="Racz N."/>
            <person name="Riley R."/>
            <person name="Savchenko A."/>
            <person name="Shiryaev A."/>
            <person name="Soop K."/>
            <person name="Spirin V."/>
            <person name="Szebenyi C."/>
            <person name="Tomsovsky M."/>
            <person name="Tulloss R.E."/>
            <person name="Uehling J."/>
            <person name="Grigoriev I.V."/>
            <person name="Vagvolgyi C."/>
            <person name="Papp T."/>
            <person name="Martin F.M."/>
            <person name="Miettinen O."/>
            <person name="Hibbett D.S."/>
            <person name="Nagy L.G."/>
        </authorList>
    </citation>
    <scope>NUCLEOTIDE SEQUENCE [LARGE SCALE GENOMIC DNA]</scope>
    <source>
        <strain evidence="3 4">FP101781</strain>
    </source>
</reference>
<keyword evidence="4" id="KW-1185">Reference proteome</keyword>
<comment type="caution">
    <text evidence="3">The sequence shown here is derived from an EMBL/GenBank/DDBJ whole genome shotgun (WGS) entry which is preliminary data.</text>
</comment>
<dbReference type="STRING" id="71717.A0A4Y7TPB9"/>
<dbReference type="Pfam" id="PF02112">
    <property type="entry name" value="PDEase_II"/>
    <property type="match status" value="1"/>
</dbReference>
<gene>
    <name evidence="3" type="ORF">FA13DRAFT_1727553</name>
</gene>
<evidence type="ECO:0000313" key="3">
    <source>
        <dbReference type="EMBL" id="TEB35996.1"/>
    </source>
</evidence>
<accession>A0A4Y7TPB9</accession>
<dbReference type="InterPro" id="IPR036866">
    <property type="entry name" value="RibonucZ/Hydroxyglut_hydro"/>
</dbReference>
<keyword evidence="1" id="KW-0378">Hydrolase</keyword>
<dbReference type="GO" id="GO:0004115">
    <property type="term" value="F:3',5'-cyclic-AMP phosphodiesterase activity"/>
    <property type="evidence" value="ECO:0007669"/>
    <property type="project" value="UniProtKB-UniRule"/>
</dbReference>
<dbReference type="PIRSF" id="PIRSF000962">
    <property type="entry name" value="Cyc_nuc_PDEase"/>
    <property type="match status" value="1"/>
</dbReference>
<dbReference type="EMBL" id="QPFP01000006">
    <property type="protein sequence ID" value="TEB35996.1"/>
    <property type="molecule type" value="Genomic_DNA"/>
</dbReference>
<dbReference type="PRINTS" id="PR00388">
    <property type="entry name" value="PDIESTERASE2"/>
</dbReference>
<dbReference type="GO" id="GO:1902660">
    <property type="term" value="P:negative regulation of glucose mediated signaling pathway"/>
    <property type="evidence" value="ECO:0007669"/>
    <property type="project" value="TreeGrafter"/>
</dbReference>
<dbReference type="OrthoDB" id="258495at2759"/>
<protein>
    <submittedName>
        <fullName evidence="3">Cyclic-AMP phosphodiesterase</fullName>
    </submittedName>
</protein>
<dbReference type="GO" id="GO:0047555">
    <property type="term" value="F:3',5'-cyclic-GMP phosphodiesterase activity"/>
    <property type="evidence" value="ECO:0007669"/>
    <property type="project" value="TreeGrafter"/>
</dbReference>
<organism evidence="3 4">
    <name type="scientific">Coprinellus micaceus</name>
    <name type="common">Glistening ink-cap mushroom</name>
    <name type="synonym">Coprinus micaceus</name>
    <dbReference type="NCBI Taxonomy" id="71717"/>
    <lineage>
        <taxon>Eukaryota</taxon>
        <taxon>Fungi</taxon>
        <taxon>Dikarya</taxon>
        <taxon>Basidiomycota</taxon>
        <taxon>Agaricomycotina</taxon>
        <taxon>Agaricomycetes</taxon>
        <taxon>Agaricomycetidae</taxon>
        <taxon>Agaricales</taxon>
        <taxon>Agaricineae</taxon>
        <taxon>Psathyrellaceae</taxon>
        <taxon>Coprinellus</taxon>
    </lineage>
</organism>
<feature type="region of interest" description="Disordered" evidence="2">
    <location>
        <begin position="339"/>
        <end position="363"/>
    </location>
</feature>
<proteinExistence type="inferred from homology"/>